<gene>
    <name evidence="1" type="ORF">HUJ06_024634</name>
</gene>
<protein>
    <submittedName>
        <fullName evidence="1">Uncharacterized protein</fullName>
    </submittedName>
</protein>
<accession>A0A822XVH9</accession>
<comment type="caution">
    <text evidence="1">The sequence shown here is derived from an EMBL/GenBank/DDBJ whole genome shotgun (WGS) entry which is preliminary data.</text>
</comment>
<proteinExistence type="predicted"/>
<organism evidence="1 2">
    <name type="scientific">Nelumbo nucifera</name>
    <name type="common">Sacred lotus</name>
    <dbReference type="NCBI Taxonomy" id="4432"/>
    <lineage>
        <taxon>Eukaryota</taxon>
        <taxon>Viridiplantae</taxon>
        <taxon>Streptophyta</taxon>
        <taxon>Embryophyta</taxon>
        <taxon>Tracheophyta</taxon>
        <taxon>Spermatophyta</taxon>
        <taxon>Magnoliopsida</taxon>
        <taxon>Proteales</taxon>
        <taxon>Nelumbonaceae</taxon>
        <taxon>Nelumbo</taxon>
    </lineage>
</organism>
<dbReference type="AlphaFoldDB" id="A0A822XVH9"/>
<name>A0A822XVH9_NELNU</name>
<evidence type="ECO:0000313" key="2">
    <source>
        <dbReference type="Proteomes" id="UP000607653"/>
    </source>
</evidence>
<keyword evidence="2" id="KW-1185">Reference proteome</keyword>
<evidence type="ECO:0000313" key="1">
    <source>
        <dbReference type="EMBL" id="DAD23171.1"/>
    </source>
</evidence>
<dbReference type="EMBL" id="DUZY01000001">
    <property type="protein sequence ID" value="DAD23171.1"/>
    <property type="molecule type" value="Genomic_DNA"/>
</dbReference>
<reference evidence="1 2" key="1">
    <citation type="journal article" date="2020" name="Mol. Biol. Evol.">
        <title>Distinct Expression and Methylation Patterns for Genes with Different Fates following a Single Whole-Genome Duplication in Flowering Plants.</title>
        <authorList>
            <person name="Shi T."/>
            <person name="Rahmani R.S."/>
            <person name="Gugger P.F."/>
            <person name="Wang M."/>
            <person name="Li H."/>
            <person name="Zhang Y."/>
            <person name="Li Z."/>
            <person name="Wang Q."/>
            <person name="Van de Peer Y."/>
            <person name="Marchal K."/>
            <person name="Chen J."/>
        </authorList>
    </citation>
    <scope>NUCLEOTIDE SEQUENCE [LARGE SCALE GENOMIC DNA]</scope>
    <source>
        <tissue evidence="1">Leaf</tissue>
    </source>
</reference>
<dbReference type="Proteomes" id="UP000607653">
    <property type="component" value="Unassembled WGS sequence"/>
</dbReference>
<sequence>MLEVWDMPAEDKIIVQLDEMGQPIGDEGKTLTNFIGTKNLSLSLSLKQSDYSNLLKENKLSCMV</sequence>